<protein>
    <submittedName>
        <fullName evidence="2">FkbM family methyltransferase</fullName>
    </submittedName>
</protein>
<dbReference type="Gene3D" id="3.40.50.150">
    <property type="entry name" value="Vaccinia Virus protein VP39"/>
    <property type="match status" value="1"/>
</dbReference>
<gene>
    <name evidence="2" type="ORF">FHR95_002880</name>
</gene>
<accession>A0A7W5H084</accession>
<evidence type="ECO:0000313" key="2">
    <source>
        <dbReference type="EMBL" id="MBB3185299.1"/>
    </source>
</evidence>
<dbReference type="SUPFAM" id="SSF53335">
    <property type="entry name" value="S-adenosyl-L-methionine-dependent methyltransferases"/>
    <property type="match status" value="1"/>
</dbReference>
<organism evidence="2 3">
    <name type="scientific">Halomonas fontilapidosi</name>
    <dbReference type="NCBI Taxonomy" id="616675"/>
    <lineage>
        <taxon>Bacteria</taxon>
        <taxon>Pseudomonadati</taxon>
        <taxon>Pseudomonadota</taxon>
        <taxon>Gammaproteobacteria</taxon>
        <taxon>Oceanospirillales</taxon>
        <taxon>Halomonadaceae</taxon>
        <taxon>Halomonas</taxon>
    </lineage>
</organism>
<sequence>MKHADSPLMPSRLVTAAYHLPRYLGLARSLLIYWRPGRQRGLQRLYAEFIGPDDLVFDIGAHLGDRTAAFQALGARVIALEPQPVLFPWLKRLVGRRRGVTLLPCAAGATPGTAELAVSEATPTVSTLAHEWRRDIGERNAGFRKVRWQGRQRVPVTTLDTLIADHGLPRFCKIDVEGFEAEVLAGLTQPIAGVSVEFVAGALDVAERCVARLEELGSYQFNVIAGEQRRFTWAAWRSAAATRDWLAAGADGLASGDLYARHIAHAIDHRYDTERTRHE</sequence>
<dbReference type="InterPro" id="IPR029063">
    <property type="entry name" value="SAM-dependent_MTases_sf"/>
</dbReference>
<reference evidence="2 3" key="1">
    <citation type="submission" date="2020-08" db="EMBL/GenBank/DDBJ databases">
        <title>Genomic Encyclopedia of Type Strains, Phase III (KMG-III): the genomes of soil and plant-associated and newly described type strains.</title>
        <authorList>
            <person name="Whitman W."/>
        </authorList>
    </citation>
    <scope>NUCLEOTIDE SEQUENCE [LARGE SCALE GENOMIC DNA]</scope>
    <source>
        <strain evidence="2 3">CECT 7341</strain>
    </source>
</reference>
<name>A0A7W5H084_9GAMM</name>
<evidence type="ECO:0000259" key="1">
    <source>
        <dbReference type="Pfam" id="PF05050"/>
    </source>
</evidence>
<dbReference type="AlphaFoldDB" id="A0A7W5H084"/>
<dbReference type="EMBL" id="JACHXQ010000011">
    <property type="protein sequence ID" value="MBB3185299.1"/>
    <property type="molecule type" value="Genomic_DNA"/>
</dbReference>
<comment type="caution">
    <text evidence="2">The sequence shown here is derived from an EMBL/GenBank/DDBJ whole genome shotgun (WGS) entry which is preliminary data.</text>
</comment>
<dbReference type="RefSeq" id="WP_343065226.1">
    <property type="nucleotide sequence ID" value="NZ_JACHXQ010000011.1"/>
</dbReference>
<keyword evidence="3" id="KW-1185">Reference proteome</keyword>
<feature type="domain" description="Methyltransferase FkbM" evidence="1">
    <location>
        <begin position="58"/>
        <end position="191"/>
    </location>
</feature>
<dbReference type="InterPro" id="IPR052514">
    <property type="entry name" value="SAM-dependent_MTase"/>
</dbReference>
<dbReference type="InterPro" id="IPR006342">
    <property type="entry name" value="FkbM_mtfrase"/>
</dbReference>
<dbReference type="Proteomes" id="UP000563050">
    <property type="component" value="Unassembled WGS sequence"/>
</dbReference>
<dbReference type="PANTHER" id="PTHR34203:SF15">
    <property type="entry name" value="SLL1173 PROTEIN"/>
    <property type="match status" value="1"/>
</dbReference>
<dbReference type="GO" id="GO:0008168">
    <property type="term" value="F:methyltransferase activity"/>
    <property type="evidence" value="ECO:0007669"/>
    <property type="project" value="UniProtKB-KW"/>
</dbReference>
<keyword evidence="2" id="KW-0489">Methyltransferase</keyword>
<keyword evidence="2" id="KW-0808">Transferase</keyword>
<evidence type="ECO:0000313" key="3">
    <source>
        <dbReference type="Proteomes" id="UP000563050"/>
    </source>
</evidence>
<dbReference type="PANTHER" id="PTHR34203">
    <property type="entry name" value="METHYLTRANSFERASE, FKBM FAMILY PROTEIN"/>
    <property type="match status" value="1"/>
</dbReference>
<proteinExistence type="predicted"/>
<dbReference type="Pfam" id="PF05050">
    <property type="entry name" value="Methyltransf_21"/>
    <property type="match status" value="1"/>
</dbReference>
<dbReference type="NCBIfam" id="TIGR01444">
    <property type="entry name" value="fkbM_fam"/>
    <property type="match status" value="1"/>
</dbReference>
<dbReference type="GO" id="GO:0032259">
    <property type="term" value="P:methylation"/>
    <property type="evidence" value="ECO:0007669"/>
    <property type="project" value="UniProtKB-KW"/>
</dbReference>